<feature type="compositionally biased region" description="Polar residues" evidence="1">
    <location>
        <begin position="722"/>
        <end position="743"/>
    </location>
</feature>
<evidence type="ECO:0000256" key="1">
    <source>
        <dbReference type="SAM" id="MobiDB-lite"/>
    </source>
</evidence>
<dbReference type="OrthoDB" id="2548929at2759"/>
<keyword evidence="2" id="KW-1133">Transmembrane helix</keyword>
<dbReference type="PANTHER" id="PTHR43941">
    <property type="entry name" value="STRUCTURAL MAINTENANCE OF CHROMOSOMES PROTEIN 2"/>
    <property type="match status" value="1"/>
</dbReference>
<organism evidence="3 4">
    <name type="scientific">Kwoniella heveanensis BCC8398</name>
    <dbReference type="NCBI Taxonomy" id="1296120"/>
    <lineage>
        <taxon>Eukaryota</taxon>
        <taxon>Fungi</taxon>
        <taxon>Dikarya</taxon>
        <taxon>Basidiomycota</taxon>
        <taxon>Agaricomycotina</taxon>
        <taxon>Tremellomycetes</taxon>
        <taxon>Tremellales</taxon>
        <taxon>Cryptococcaceae</taxon>
        <taxon>Kwoniella</taxon>
    </lineage>
</organism>
<evidence type="ECO:0000313" key="4">
    <source>
        <dbReference type="Proteomes" id="UP000092666"/>
    </source>
</evidence>
<dbReference type="GO" id="GO:0003682">
    <property type="term" value="F:chromatin binding"/>
    <property type="evidence" value="ECO:0007669"/>
    <property type="project" value="TreeGrafter"/>
</dbReference>
<feature type="region of interest" description="Disordered" evidence="1">
    <location>
        <begin position="419"/>
        <end position="448"/>
    </location>
</feature>
<keyword evidence="4" id="KW-1185">Reference proteome</keyword>
<feature type="region of interest" description="Disordered" evidence="1">
    <location>
        <begin position="130"/>
        <end position="176"/>
    </location>
</feature>
<feature type="transmembrane region" description="Helical" evidence="2">
    <location>
        <begin position="88"/>
        <end position="105"/>
    </location>
</feature>
<feature type="compositionally biased region" description="Gly residues" evidence="1">
    <location>
        <begin position="592"/>
        <end position="616"/>
    </location>
</feature>
<reference evidence="4" key="2">
    <citation type="submission" date="2013-12" db="EMBL/GenBank/DDBJ databases">
        <title>Evolution of pathogenesis and genome organization in the Tremellales.</title>
        <authorList>
            <person name="Cuomo C."/>
            <person name="Litvintseva A."/>
            <person name="Heitman J."/>
            <person name="Chen Y."/>
            <person name="Sun S."/>
            <person name="Springer D."/>
            <person name="Dromer F."/>
            <person name="Young S."/>
            <person name="Zeng Q."/>
            <person name="Chapman S."/>
            <person name="Gujja S."/>
            <person name="Saif S."/>
            <person name="Birren B."/>
        </authorList>
    </citation>
    <scope>NUCLEOTIDE SEQUENCE [LARGE SCALE GENOMIC DNA]</scope>
    <source>
        <strain evidence="4">BCC8398</strain>
    </source>
</reference>
<feature type="region of interest" description="Disordered" evidence="1">
    <location>
        <begin position="592"/>
        <end position="629"/>
    </location>
</feature>
<feature type="region of interest" description="Disordered" evidence="1">
    <location>
        <begin position="643"/>
        <end position="849"/>
    </location>
</feature>
<proteinExistence type="predicted"/>
<accession>A0A1B9H4N1</accession>
<feature type="compositionally biased region" description="Low complexity" evidence="1">
    <location>
        <begin position="1009"/>
        <end position="1020"/>
    </location>
</feature>
<dbReference type="STRING" id="1296120.A0A1B9H4N1"/>
<protein>
    <submittedName>
        <fullName evidence="3">Uncharacterized protein</fullName>
    </submittedName>
</protein>
<dbReference type="GO" id="GO:0000785">
    <property type="term" value="C:chromatin"/>
    <property type="evidence" value="ECO:0007669"/>
    <property type="project" value="TreeGrafter"/>
</dbReference>
<dbReference type="GO" id="GO:0000796">
    <property type="term" value="C:condensin complex"/>
    <property type="evidence" value="ECO:0007669"/>
    <property type="project" value="TreeGrafter"/>
</dbReference>
<dbReference type="PANTHER" id="PTHR43941:SF1">
    <property type="entry name" value="STRUCTURAL MAINTENANCE OF CHROMOSOMES PROTEIN 2"/>
    <property type="match status" value="1"/>
</dbReference>
<feature type="compositionally biased region" description="Acidic residues" evidence="1">
    <location>
        <begin position="782"/>
        <end position="799"/>
    </location>
</feature>
<name>A0A1B9H4N1_9TREE</name>
<feature type="compositionally biased region" description="Polar residues" evidence="1">
    <location>
        <begin position="136"/>
        <end position="156"/>
    </location>
</feature>
<evidence type="ECO:0000256" key="2">
    <source>
        <dbReference type="SAM" id="Phobius"/>
    </source>
</evidence>
<dbReference type="Proteomes" id="UP000092666">
    <property type="component" value="Unassembled WGS sequence"/>
</dbReference>
<dbReference type="GO" id="GO:0007076">
    <property type="term" value="P:mitotic chromosome condensation"/>
    <property type="evidence" value="ECO:0007669"/>
    <property type="project" value="TreeGrafter"/>
</dbReference>
<keyword evidence="2" id="KW-0812">Transmembrane</keyword>
<dbReference type="AlphaFoldDB" id="A0A1B9H4N1"/>
<sequence length="1020" mass="108299">MSLRSLRDTLSQVLTGSAPSSDHATELSAAGSGAMDAESVWAAAGDVLWSDSSSRGAPSGWLSWVPGLGYGHSHNSGYHHHGTDWRNLFFWFAIFAIMLLFAVVTNPTESSFRAHLTEMSFRRHLADIRRSETDDTTSAPPLTDEQAQLPSSSTPIPITAATPDARRSSASGAETPTHTVAPFRFANHVAISLRTPTLLYRSLLICSITITSPIAPPAFLSDPTPTPLGRGKHASPTIKERHVIWFGCMGHWSLIGFVPQSVEWAWKTLTRTEREKGRKKSSTLDKAGVIEMRAVQNKEEVSSAKASMNHSSKNMRRVDSSTNLLTDAPSSHSIPPPISTGPLSPSESRRPSLVNLITTPPATVPTDSPEIANNPVITALKADLTVAQSVLSELQAQLSSHEQAVHDAHSHLQKNLDELRNRRKEDDAERQEVKTRTKSLEEQKRQAEAARREAEKRLKVVEGIRDGLESKISAAEGEIRELRGNMESSEKNVRVLQEEGARYVVETQEIIDGRKLELDGIEGEIADIESRNEELSQLIHEAEERLKTIVEAGEAARKMGPEEEMMMMAAAYEAAAQEGYLHGGYNQHNASGGGGGGGASKNGSGGNASGGRGGSGAADRQGQDQWASQAAAYMAEAGMPHLGYDYTARPAHSNSTGFGHLSKHPNSASSRDLAEMRRATDFTGFEDFGPGAAAVKRTTTPPHPPSDSESDIYGHDPGSPNGGISTSFSANLLPQSLFSSLEGDQTPLVSGDEDLPGTFDEPQSFDLDNDPPLPLPVTVSDEAADDGDDSGGSDSGGEEDIWRSPMTAEPRLKDHPPMKRHSGSGSGMYGRLLAAPTSSNPGSGYPSTMSNPAINVNNATAATASPPNIPGLPALPGSRRWFSGTVSSDNIPSTFGGFMHPTTSNDSLALSGTYESSPSPFAPTSSEKKALAANWAPFGKRWTGALGGGGGGTRETEGGASGWPSAESHLKAASSSALPRGIGGGTAVGEGLEDKGERKPFRFFSLRKPSSNSGPGTTPP</sequence>
<feature type="region of interest" description="Disordered" evidence="1">
    <location>
        <begin position="942"/>
        <end position="1020"/>
    </location>
</feature>
<evidence type="ECO:0000313" key="3">
    <source>
        <dbReference type="EMBL" id="OCF38219.1"/>
    </source>
</evidence>
<feature type="compositionally biased region" description="Polar residues" evidence="1">
    <location>
        <begin position="836"/>
        <end position="849"/>
    </location>
</feature>
<dbReference type="GO" id="GO:0000793">
    <property type="term" value="C:condensed chromosome"/>
    <property type="evidence" value="ECO:0007669"/>
    <property type="project" value="TreeGrafter"/>
</dbReference>
<feature type="region of interest" description="Disordered" evidence="1">
    <location>
        <begin position="298"/>
        <end position="351"/>
    </location>
</feature>
<dbReference type="EMBL" id="KI669492">
    <property type="protein sequence ID" value="OCF38219.1"/>
    <property type="molecule type" value="Genomic_DNA"/>
</dbReference>
<reference evidence="3 4" key="1">
    <citation type="submission" date="2013-07" db="EMBL/GenBank/DDBJ databases">
        <title>The Genome Sequence of Cryptococcus heveanensis BCC8398.</title>
        <authorList>
            <consortium name="The Broad Institute Genome Sequencing Platform"/>
            <person name="Cuomo C."/>
            <person name="Litvintseva A."/>
            <person name="Chen Y."/>
            <person name="Heitman J."/>
            <person name="Sun S."/>
            <person name="Springer D."/>
            <person name="Dromer F."/>
            <person name="Young S.K."/>
            <person name="Zeng Q."/>
            <person name="Gargeya S."/>
            <person name="Fitzgerald M."/>
            <person name="Abouelleil A."/>
            <person name="Alvarado L."/>
            <person name="Berlin A.M."/>
            <person name="Chapman S.B."/>
            <person name="Dewar J."/>
            <person name="Goldberg J."/>
            <person name="Griggs A."/>
            <person name="Gujja S."/>
            <person name="Hansen M."/>
            <person name="Howarth C."/>
            <person name="Imamovic A."/>
            <person name="Larimer J."/>
            <person name="McCowan C."/>
            <person name="Murphy C."/>
            <person name="Pearson M."/>
            <person name="Priest M."/>
            <person name="Roberts A."/>
            <person name="Saif S."/>
            <person name="Shea T."/>
            <person name="Sykes S."/>
            <person name="Wortman J."/>
            <person name="Nusbaum C."/>
            <person name="Birren B."/>
        </authorList>
    </citation>
    <scope>NUCLEOTIDE SEQUENCE [LARGE SCALE GENOMIC DNA]</scope>
    <source>
        <strain evidence="3 4">BCC8398</strain>
    </source>
</reference>
<keyword evidence="2" id="KW-0472">Membrane</keyword>
<gene>
    <name evidence="3" type="ORF">I316_00445</name>
</gene>